<organism evidence="1 2">
    <name type="scientific">Trifolium medium</name>
    <dbReference type="NCBI Taxonomy" id="97028"/>
    <lineage>
        <taxon>Eukaryota</taxon>
        <taxon>Viridiplantae</taxon>
        <taxon>Streptophyta</taxon>
        <taxon>Embryophyta</taxon>
        <taxon>Tracheophyta</taxon>
        <taxon>Spermatophyta</taxon>
        <taxon>Magnoliopsida</taxon>
        <taxon>eudicotyledons</taxon>
        <taxon>Gunneridae</taxon>
        <taxon>Pentapetalae</taxon>
        <taxon>rosids</taxon>
        <taxon>fabids</taxon>
        <taxon>Fabales</taxon>
        <taxon>Fabaceae</taxon>
        <taxon>Papilionoideae</taxon>
        <taxon>50 kb inversion clade</taxon>
        <taxon>NPAAA clade</taxon>
        <taxon>Hologalegina</taxon>
        <taxon>IRL clade</taxon>
        <taxon>Trifolieae</taxon>
        <taxon>Trifolium</taxon>
    </lineage>
</organism>
<evidence type="ECO:0000313" key="2">
    <source>
        <dbReference type="Proteomes" id="UP000265520"/>
    </source>
</evidence>
<sequence length="95" mass="10565">NDHHQPNQEDIEEEFEATDDFINSSAGYARTAKTGDRVDDDATSISKPFPNICLPSEVLQEVKNLAPEDALNKLLATYSAYQPNAADKEKNLQLE</sequence>
<proteinExistence type="predicted"/>
<protein>
    <submittedName>
        <fullName evidence="1">Uncharacterized protein</fullName>
    </submittedName>
</protein>
<dbReference type="Proteomes" id="UP000265520">
    <property type="component" value="Unassembled WGS sequence"/>
</dbReference>
<dbReference type="AlphaFoldDB" id="A0A392RSJ0"/>
<comment type="caution">
    <text evidence="1">The sequence shown here is derived from an EMBL/GenBank/DDBJ whole genome shotgun (WGS) entry which is preliminary data.</text>
</comment>
<reference evidence="1 2" key="1">
    <citation type="journal article" date="2018" name="Front. Plant Sci.">
        <title>Red Clover (Trifolium pratense) and Zigzag Clover (T. medium) - A Picture of Genomic Similarities and Differences.</title>
        <authorList>
            <person name="Dluhosova J."/>
            <person name="Istvanek J."/>
            <person name="Nedelnik J."/>
            <person name="Repkova J."/>
        </authorList>
    </citation>
    <scope>NUCLEOTIDE SEQUENCE [LARGE SCALE GENOMIC DNA]</scope>
    <source>
        <strain evidence="2">cv. 10/8</strain>
        <tissue evidence="1">Leaf</tissue>
    </source>
</reference>
<feature type="non-terminal residue" evidence="1">
    <location>
        <position position="1"/>
    </location>
</feature>
<name>A0A392RSJ0_9FABA</name>
<evidence type="ECO:0000313" key="1">
    <source>
        <dbReference type="EMBL" id="MCI39172.1"/>
    </source>
</evidence>
<keyword evidence="2" id="KW-1185">Reference proteome</keyword>
<accession>A0A392RSJ0</accession>
<dbReference type="EMBL" id="LXQA010264447">
    <property type="protein sequence ID" value="MCI39172.1"/>
    <property type="molecule type" value="Genomic_DNA"/>
</dbReference>